<dbReference type="Pfam" id="PF09190">
    <property type="entry name" value="DALR_2"/>
    <property type="match status" value="1"/>
</dbReference>
<evidence type="ECO:0000313" key="8">
    <source>
        <dbReference type="Proteomes" id="UP000280073"/>
    </source>
</evidence>
<protein>
    <recommendedName>
        <fullName evidence="1">Cysteine--tRNA ligase</fullName>
    </recommendedName>
</protein>
<dbReference type="GO" id="GO:0006423">
    <property type="term" value="P:cysteinyl-tRNA aminoacylation"/>
    <property type="evidence" value="ECO:0007669"/>
    <property type="project" value="InterPro"/>
</dbReference>
<dbReference type="InterPro" id="IPR056411">
    <property type="entry name" value="CysS_C"/>
</dbReference>
<evidence type="ECO:0000256" key="4">
    <source>
        <dbReference type="ARBA" id="ARBA00022840"/>
    </source>
</evidence>
<evidence type="ECO:0000256" key="2">
    <source>
        <dbReference type="ARBA" id="ARBA00022598"/>
    </source>
</evidence>
<evidence type="ECO:0000256" key="3">
    <source>
        <dbReference type="ARBA" id="ARBA00022741"/>
    </source>
</evidence>
<dbReference type="AlphaFoldDB" id="A0A429MUF7"/>
<evidence type="ECO:0000313" key="7">
    <source>
        <dbReference type="EMBL" id="RSR62414.1"/>
    </source>
</evidence>
<keyword evidence="4" id="KW-0067">ATP-binding</keyword>
<gene>
    <name evidence="7" type="ORF">EA686_04450</name>
</gene>
<dbReference type="SUPFAM" id="SSF47323">
    <property type="entry name" value="Anticodon-binding domain of a subclass of class I aminoacyl-tRNA synthetases"/>
    <property type="match status" value="1"/>
</dbReference>
<dbReference type="Proteomes" id="UP000280073">
    <property type="component" value="Unassembled WGS sequence"/>
</dbReference>
<feature type="non-terminal residue" evidence="7">
    <location>
        <position position="1"/>
    </location>
</feature>
<organism evidence="7 8">
    <name type="scientific">Acinetobacter baumannii</name>
    <dbReference type="NCBI Taxonomy" id="470"/>
    <lineage>
        <taxon>Bacteria</taxon>
        <taxon>Pseudomonadati</taxon>
        <taxon>Pseudomonadota</taxon>
        <taxon>Gammaproteobacteria</taxon>
        <taxon>Moraxellales</taxon>
        <taxon>Moraxellaceae</taxon>
        <taxon>Acinetobacter</taxon>
        <taxon>Acinetobacter calcoaceticus/baumannii complex</taxon>
    </lineage>
</organism>
<evidence type="ECO:0000256" key="5">
    <source>
        <dbReference type="ARBA" id="ARBA00023146"/>
    </source>
</evidence>
<evidence type="ECO:0000256" key="1">
    <source>
        <dbReference type="ARBA" id="ARBA00014738"/>
    </source>
</evidence>
<keyword evidence="2 7" id="KW-0436">Ligase</keyword>
<proteinExistence type="predicted"/>
<dbReference type="GO" id="GO:0005737">
    <property type="term" value="C:cytoplasm"/>
    <property type="evidence" value="ECO:0007669"/>
    <property type="project" value="InterPro"/>
</dbReference>
<keyword evidence="3" id="KW-0547">Nucleotide-binding</keyword>
<dbReference type="Gene3D" id="1.20.120.1910">
    <property type="entry name" value="Cysteine-tRNA ligase, C-terminal anti-codon recognition domain"/>
    <property type="match status" value="1"/>
</dbReference>
<accession>A0A429MUF7</accession>
<dbReference type="Pfam" id="PF23493">
    <property type="entry name" value="CysS_C"/>
    <property type="match status" value="1"/>
</dbReference>
<reference evidence="7 8" key="1">
    <citation type="submission" date="2018-10" db="EMBL/GenBank/DDBJ databases">
        <title>GWAS and RNA-Seq identify cryptic mechanisms of antimicrobial resistance in Acinetobacter baumannii.</title>
        <authorList>
            <person name="Sahl J.W."/>
        </authorList>
    </citation>
    <scope>NUCLEOTIDE SEQUENCE [LARGE SCALE GENOMIC DNA]</scope>
    <source>
        <strain evidence="7 8">TG28175</strain>
    </source>
</reference>
<dbReference type="InterPro" id="IPR015273">
    <property type="entry name" value="Cys-tRNA-synt_Ia_DALR"/>
</dbReference>
<feature type="domain" description="Cysteinyl-tRNA synthetase class Ia DALR" evidence="6">
    <location>
        <begin position="1"/>
        <end position="49"/>
    </location>
</feature>
<sequence length="111" mass="12511">AMAVLFELNKELNRAVKEEQADQATVLYSTLRHLTNILGLVQHNVDDFLKSDIGQDALALSDAEIEDFIQQRVDAKKAKDFAKADSIRQSLLEQGVVLEDTRQGTVWRRAD</sequence>
<name>A0A429MUF7_ACIBA</name>
<comment type="caution">
    <text evidence="7">The sequence shown here is derived from an EMBL/GenBank/DDBJ whole genome shotgun (WGS) entry which is preliminary data.</text>
</comment>
<dbReference type="GO" id="GO:0004817">
    <property type="term" value="F:cysteine-tRNA ligase activity"/>
    <property type="evidence" value="ECO:0007669"/>
    <property type="project" value="InterPro"/>
</dbReference>
<dbReference type="InterPro" id="IPR009080">
    <property type="entry name" value="tRNAsynth_Ia_anticodon-bd"/>
</dbReference>
<keyword evidence="5" id="KW-0030">Aminoacyl-tRNA synthetase</keyword>
<dbReference type="GO" id="GO:0005524">
    <property type="term" value="F:ATP binding"/>
    <property type="evidence" value="ECO:0007669"/>
    <property type="project" value="UniProtKB-KW"/>
</dbReference>
<evidence type="ECO:0000259" key="6">
    <source>
        <dbReference type="SMART" id="SM00840"/>
    </source>
</evidence>
<dbReference type="EMBL" id="RFDI01000158">
    <property type="protein sequence ID" value="RSR62414.1"/>
    <property type="molecule type" value="Genomic_DNA"/>
</dbReference>
<dbReference type="SMART" id="SM00840">
    <property type="entry name" value="DALR_2"/>
    <property type="match status" value="1"/>
</dbReference>